<reference evidence="1" key="1">
    <citation type="submission" date="2022-06" db="EMBL/GenBank/DDBJ databases">
        <title>A novel DMS-producing enzyme.</title>
        <authorList>
            <person name="Zhang Y."/>
        </authorList>
    </citation>
    <scope>NUCLEOTIDE SEQUENCE</scope>
    <source>
        <strain evidence="1">RT37</strain>
    </source>
</reference>
<gene>
    <name evidence="1" type="ORF">NFG58_02765</name>
</gene>
<organism evidence="1">
    <name type="scientific">Halomonas sp. RT37</name>
    <dbReference type="NCBI Taxonomy" id="2950872"/>
    <lineage>
        <taxon>Bacteria</taxon>
        <taxon>Pseudomonadati</taxon>
        <taxon>Pseudomonadota</taxon>
        <taxon>Gammaproteobacteria</taxon>
        <taxon>Oceanospirillales</taxon>
        <taxon>Halomonadaceae</taxon>
        <taxon>Halomonas</taxon>
    </lineage>
</organism>
<evidence type="ECO:0000313" key="1">
    <source>
        <dbReference type="EMBL" id="XBO71655.1"/>
    </source>
</evidence>
<accession>A0AAU7KJI6</accession>
<sequence length="80" mass="8746">MAFSNEERAALLALHGVGPTVISRFEQLGIDSFERLATFEAREIAEQVASMLNTSCWKNSPRALAAVEAAIVRARQGLQE</sequence>
<proteinExistence type="predicted"/>
<name>A0AAU7KJI6_9GAMM</name>
<dbReference type="AlphaFoldDB" id="A0AAU7KJI6"/>
<protein>
    <submittedName>
        <fullName evidence="1">Helix-hairpin-helix domain-containing protein</fullName>
    </submittedName>
</protein>
<dbReference type="EMBL" id="CP098827">
    <property type="protein sequence ID" value="XBO71655.1"/>
    <property type="molecule type" value="Genomic_DNA"/>
</dbReference>
<dbReference type="RefSeq" id="WP_348827558.1">
    <property type="nucleotide sequence ID" value="NZ_CP098827.1"/>
</dbReference>